<feature type="region of interest" description="Disordered" evidence="1">
    <location>
        <begin position="167"/>
        <end position="203"/>
    </location>
</feature>
<dbReference type="RefSeq" id="WP_207248863.1">
    <property type="nucleotide sequence ID" value="NZ_JAFMOF010000007.1"/>
</dbReference>
<evidence type="ECO:0000256" key="1">
    <source>
        <dbReference type="SAM" id="MobiDB-lite"/>
    </source>
</evidence>
<sequence>MVDIENAAAQEDAVQELARYMRELLVTHGSPSYGDIIKRVRKNDQSSSLSQGTLTHLFKGRGFSRRENVEAVARALGGQAAATEALRLWDAARRQRNEAEAAGRTVKTARTARTETEEAPDDAAPAGGPVTSRRRLTPWGVATAAAATLLAAGGGVWLLTDHQAPAGAADGRTGASAAPSAGHGPAPLSSADGTSPDGPVWTGKPPLAVRAAWSDGECPTIWYDGPPEQYFTAWKNHTKDATATELVSDQYSPPVDMTVQGRTEESVLLTGMEVTVLRSAPPPTRGVVINTAFGCGAAQPQRSFTADFARRPVKVTADAGQDNDGKAIPPVRFPFKVSLTDPEDFLVKAKNVTGDCAFAIVLHWVADGKAGTTTLNNGGKGFRLIKASSLPAYRFNGDMERPALERVSSS</sequence>
<organism evidence="2 3">
    <name type="scientific">Streptomyces triculaminicus</name>
    <dbReference type="NCBI Taxonomy" id="2816232"/>
    <lineage>
        <taxon>Bacteria</taxon>
        <taxon>Bacillati</taxon>
        <taxon>Actinomycetota</taxon>
        <taxon>Actinomycetes</taxon>
        <taxon>Kitasatosporales</taxon>
        <taxon>Streptomycetaceae</taxon>
        <taxon>Streptomyces</taxon>
    </lineage>
</organism>
<reference evidence="2" key="1">
    <citation type="submission" date="2021-03" db="EMBL/GenBank/DDBJ databases">
        <title>Streptomyces strains.</title>
        <authorList>
            <person name="Lund M.B."/>
            <person name="Toerring T."/>
        </authorList>
    </citation>
    <scope>NUCLEOTIDE SEQUENCE</scope>
    <source>
        <strain evidence="2">JCM 4242</strain>
    </source>
</reference>
<protein>
    <recommendedName>
        <fullName evidence="4">Transcriptional regulator</fullName>
    </recommendedName>
</protein>
<feature type="compositionally biased region" description="Low complexity" evidence="1">
    <location>
        <begin position="174"/>
        <end position="191"/>
    </location>
</feature>
<dbReference type="EMBL" id="JAFMOF010000007">
    <property type="protein sequence ID" value="MBO0657285.1"/>
    <property type="molecule type" value="Genomic_DNA"/>
</dbReference>
<evidence type="ECO:0000313" key="2">
    <source>
        <dbReference type="EMBL" id="MBO0657285.1"/>
    </source>
</evidence>
<dbReference type="AlphaFoldDB" id="A0A939JUA5"/>
<evidence type="ECO:0000313" key="3">
    <source>
        <dbReference type="Proteomes" id="UP000664781"/>
    </source>
</evidence>
<proteinExistence type="predicted"/>
<feature type="compositionally biased region" description="Low complexity" evidence="1">
    <location>
        <begin position="102"/>
        <end position="111"/>
    </location>
</feature>
<comment type="caution">
    <text evidence="2">The sequence shown here is derived from an EMBL/GenBank/DDBJ whole genome shotgun (WGS) entry which is preliminary data.</text>
</comment>
<gene>
    <name evidence="2" type="ORF">J1792_32600</name>
</gene>
<feature type="compositionally biased region" description="Low complexity" evidence="1">
    <location>
        <begin position="122"/>
        <end position="131"/>
    </location>
</feature>
<dbReference type="Proteomes" id="UP000664781">
    <property type="component" value="Unassembled WGS sequence"/>
</dbReference>
<keyword evidence="3" id="KW-1185">Reference proteome</keyword>
<evidence type="ECO:0008006" key="4">
    <source>
        <dbReference type="Google" id="ProtNLM"/>
    </source>
</evidence>
<feature type="region of interest" description="Disordered" evidence="1">
    <location>
        <begin position="97"/>
        <end position="134"/>
    </location>
</feature>
<name>A0A939JUA5_9ACTN</name>
<accession>A0A939JUA5</accession>